<keyword evidence="5" id="KW-0808">Transferase</keyword>
<dbReference type="EMBL" id="ADBJ01000042">
    <property type="protein sequence ID" value="EFA77643.1"/>
    <property type="molecule type" value="Genomic_DNA"/>
</dbReference>
<comment type="similarity">
    <text evidence="2">Belongs to the protein kinase superfamily. Alpha-type protein kinase family. ALPK subfamily.</text>
</comment>
<dbReference type="Pfam" id="PF02816">
    <property type="entry name" value="Alpha_kinase"/>
    <property type="match status" value="1"/>
</dbReference>
<dbReference type="Gene3D" id="3.30.200.20">
    <property type="entry name" value="Phosphorylase Kinase, domain 1"/>
    <property type="match status" value="1"/>
</dbReference>
<proteinExistence type="inferred from homology"/>
<evidence type="ECO:0000256" key="7">
    <source>
        <dbReference type="ARBA" id="ARBA00022777"/>
    </source>
</evidence>
<sequence length="576" mass="66165">MISRTNSFKVTEVDSLTNSFSSLLSYRSRGQSREFIPEQSDESAARVIHGSETSTSSLTEKELVEKKMEEIKMTFKAIRASERVDLLFLLDCTVSMGEYIDKVKDDLVELREELKDNYKKLDMLFGFIGYTDFDKADRYYKLDFTNKTLEFVKFVASIKEEGGDDFPEDMFGGMNLIKQLSWRNNSTRIVIHLADAPCHGYDYHDKPDNYPDGDPNGITLDTLMNDIISLDINYFFGHIVKPTTSKMIDIFNQRLVTLSENMKSINTFDSKDISTLSTHLLKSVESSISSSRSTLTSQLIGKEPRIPKVYTIIKEVPDFSRLPLIPMSRIQFKIPNSLDACVSENYEASSFREDIEIKMAPYPFSQGGNRLAYHAVDKDGNRKVRYLEEMECQTVAAKFAFDFNQAIGRQYINFTFTKVLMDKNSEPPQFYSVEKFIEGDYQKFNSNHGWFKEDNGMHEIIQTFSHWTYQVSKGKAMVVDIQGVKIDKGYLLTDPALHCITNIRRFGATNLGKPGIIKFFDTHKCNKHCRELKLMKPSFDTPTKTTFSSPHNLHLPLYHQTQYHLLNMNIVAKTFG</sequence>
<dbReference type="PROSITE" id="PS51158">
    <property type="entry name" value="ALPHA_KINASE"/>
    <property type="match status" value="1"/>
</dbReference>
<dbReference type="InterPro" id="IPR004166">
    <property type="entry name" value="a-kinase_dom"/>
</dbReference>
<keyword evidence="7" id="KW-0418">Kinase</keyword>
<evidence type="ECO:0000256" key="1">
    <source>
        <dbReference type="ARBA" id="ARBA00004613"/>
    </source>
</evidence>
<accession>D3BM42</accession>
<evidence type="ECO:0000313" key="10">
    <source>
        <dbReference type="EMBL" id="EFA77643.1"/>
    </source>
</evidence>
<dbReference type="GO" id="GO:0004674">
    <property type="term" value="F:protein serine/threonine kinase activity"/>
    <property type="evidence" value="ECO:0007669"/>
    <property type="project" value="UniProtKB-KW"/>
</dbReference>
<dbReference type="GO" id="GO:0005524">
    <property type="term" value="F:ATP binding"/>
    <property type="evidence" value="ECO:0007669"/>
    <property type="project" value="InterPro"/>
</dbReference>
<comment type="caution">
    <text evidence="10">The sequence shown here is derived from an EMBL/GenBank/DDBJ whole genome shotgun (WGS) entry which is preliminary data.</text>
</comment>
<dbReference type="SMART" id="SM00811">
    <property type="entry name" value="Alpha_kinase"/>
    <property type="match status" value="1"/>
</dbReference>
<dbReference type="Gene3D" id="3.20.200.10">
    <property type="entry name" value="MHCK/EF2 kinase"/>
    <property type="match status" value="1"/>
</dbReference>
<keyword evidence="6" id="KW-0732">Signal</keyword>
<evidence type="ECO:0000256" key="6">
    <source>
        <dbReference type="ARBA" id="ARBA00022729"/>
    </source>
</evidence>
<dbReference type="InterPro" id="IPR036465">
    <property type="entry name" value="vWFA_dom_sf"/>
</dbReference>
<dbReference type="InterPro" id="IPR002035">
    <property type="entry name" value="VWF_A"/>
</dbReference>
<dbReference type="InterPro" id="IPR011009">
    <property type="entry name" value="Kinase-like_dom_sf"/>
</dbReference>
<evidence type="ECO:0000256" key="3">
    <source>
        <dbReference type="ARBA" id="ARBA00022525"/>
    </source>
</evidence>
<dbReference type="InParanoid" id="D3BM42"/>
<keyword evidence="3" id="KW-0964">Secreted</keyword>
<evidence type="ECO:0000256" key="5">
    <source>
        <dbReference type="ARBA" id="ARBA00022679"/>
    </source>
</evidence>
<dbReference type="RefSeq" id="XP_020429771.1">
    <property type="nucleotide sequence ID" value="XM_020582990.1"/>
</dbReference>
<dbReference type="PANTHER" id="PTHR47763:SF4">
    <property type="entry name" value="ALPHA-PROTEIN KINASE VWKA"/>
    <property type="match status" value="1"/>
</dbReference>
<comment type="subcellular location">
    <subcellularLocation>
        <location evidence="1">Secreted</location>
    </subcellularLocation>
</comment>
<organism evidence="10 11">
    <name type="scientific">Heterostelium pallidum (strain ATCC 26659 / Pp 5 / PN500)</name>
    <name type="common">Cellular slime mold</name>
    <name type="synonym">Polysphondylium pallidum</name>
    <dbReference type="NCBI Taxonomy" id="670386"/>
    <lineage>
        <taxon>Eukaryota</taxon>
        <taxon>Amoebozoa</taxon>
        <taxon>Evosea</taxon>
        <taxon>Eumycetozoa</taxon>
        <taxon>Dictyostelia</taxon>
        <taxon>Acytosteliales</taxon>
        <taxon>Acytosteliaceae</taxon>
        <taxon>Heterostelium</taxon>
    </lineage>
</organism>
<feature type="domain" description="Alpha-type protein kinase" evidence="9">
    <location>
        <begin position="338"/>
        <end position="537"/>
    </location>
</feature>
<dbReference type="InterPro" id="IPR052969">
    <property type="entry name" value="Thr-specific_kinase-like"/>
</dbReference>
<dbReference type="AlphaFoldDB" id="D3BM42"/>
<dbReference type="Pfam" id="PF25106">
    <property type="entry name" value="VWA_4"/>
    <property type="match status" value="1"/>
</dbReference>
<evidence type="ECO:0000259" key="9">
    <source>
        <dbReference type="PROSITE" id="PS51158"/>
    </source>
</evidence>
<dbReference type="PANTHER" id="PTHR47763">
    <property type="entry name" value="ALPHA-PROTEIN KINASE VWKA"/>
    <property type="match status" value="1"/>
</dbReference>
<dbReference type="SUPFAM" id="SSF56112">
    <property type="entry name" value="Protein kinase-like (PK-like)"/>
    <property type="match status" value="1"/>
</dbReference>
<evidence type="ECO:0000313" key="11">
    <source>
        <dbReference type="Proteomes" id="UP000001396"/>
    </source>
</evidence>
<gene>
    <name evidence="10" type="ORF">PPL_12250</name>
</gene>
<dbReference type="GeneID" id="31367717"/>
<evidence type="ECO:0000256" key="2">
    <source>
        <dbReference type="ARBA" id="ARBA00008651"/>
    </source>
</evidence>
<evidence type="ECO:0000259" key="8">
    <source>
        <dbReference type="PROSITE" id="PS50234"/>
    </source>
</evidence>
<dbReference type="STRING" id="670386.D3BM42"/>
<dbReference type="PROSITE" id="PS50234">
    <property type="entry name" value="VWFA"/>
    <property type="match status" value="1"/>
</dbReference>
<feature type="domain" description="VWFA" evidence="8">
    <location>
        <begin position="85"/>
        <end position="284"/>
    </location>
</feature>
<dbReference type="InterPro" id="IPR056861">
    <property type="entry name" value="HMCN1-like_VWA"/>
</dbReference>
<dbReference type="OMA" id="AHDDNIK"/>
<evidence type="ECO:0000256" key="4">
    <source>
        <dbReference type="ARBA" id="ARBA00022527"/>
    </source>
</evidence>
<keyword evidence="4" id="KW-0723">Serine/threonine-protein kinase</keyword>
<name>D3BM42_HETP5</name>
<keyword evidence="11" id="KW-1185">Reference proteome</keyword>
<dbReference type="Proteomes" id="UP000001396">
    <property type="component" value="Unassembled WGS sequence"/>
</dbReference>
<dbReference type="Gene3D" id="3.40.50.410">
    <property type="entry name" value="von Willebrand factor, type A domain"/>
    <property type="match status" value="1"/>
</dbReference>
<protein>
    <submittedName>
        <fullName evidence="10">Uncharacterized protein</fullName>
    </submittedName>
</protein>
<reference evidence="10 11" key="1">
    <citation type="journal article" date="2011" name="Genome Res.">
        <title>Phylogeny-wide analysis of social amoeba genomes highlights ancient origins for complex intercellular communication.</title>
        <authorList>
            <person name="Heidel A.J."/>
            <person name="Lawal H.M."/>
            <person name="Felder M."/>
            <person name="Schilde C."/>
            <person name="Helps N.R."/>
            <person name="Tunggal B."/>
            <person name="Rivero F."/>
            <person name="John U."/>
            <person name="Schleicher M."/>
            <person name="Eichinger L."/>
            <person name="Platzer M."/>
            <person name="Noegel A.A."/>
            <person name="Schaap P."/>
            <person name="Gloeckner G."/>
        </authorList>
    </citation>
    <scope>NUCLEOTIDE SEQUENCE [LARGE SCALE GENOMIC DNA]</scope>
    <source>
        <strain evidence="11">ATCC 26659 / Pp 5 / PN500</strain>
    </source>
</reference>
<dbReference type="SUPFAM" id="SSF53300">
    <property type="entry name" value="vWA-like"/>
    <property type="match status" value="1"/>
</dbReference>